<gene>
    <name evidence="1" type="ORF">PF008_g129</name>
</gene>
<organism evidence="1 2">
    <name type="scientific">Phytophthora fragariae</name>
    <dbReference type="NCBI Taxonomy" id="53985"/>
    <lineage>
        <taxon>Eukaryota</taxon>
        <taxon>Sar</taxon>
        <taxon>Stramenopiles</taxon>
        <taxon>Oomycota</taxon>
        <taxon>Peronosporomycetes</taxon>
        <taxon>Peronosporales</taxon>
        <taxon>Peronosporaceae</taxon>
        <taxon>Phytophthora</taxon>
    </lineage>
</organism>
<accession>A0A6G0SNV6</accession>
<dbReference type="Proteomes" id="UP000486351">
    <property type="component" value="Unassembled WGS sequence"/>
</dbReference>
<name>A0A6G0SNV6_9STRA</name>
<sequence length="65" mass="7303">MIFEVCLGREFSALKQIKNAQRSSMSNYAIEGQLQANQYFELLAMVDEMSNKADAETATGDIHED</sequence>
<dbReference type="EMBL" id="QXFY01000003">
    <property type="protein sequence ID" value="KAE9362357.1"/>
    <property type="molecule type" value="Genomic_DNA"/>
</dbReference>
<evidence type="ECO:0000313" key="2">
    <source>
        <dbReference type="Proteomes" id="UP000486351"/>
    </source>
</evidence>
<reference evidence="1 2" key="1">
    <citation type="submission" date="2018-09" db="EMBL/GenBank/DDBJ databases">
        <title>Genomic investigation of the strawberry pathogen Phytophthora fragariae indicates pathogenicity is determined by transcriptional variation in three key races.</title>
        <authorList>
            <person name="Adams T.M."/>
            <person name="Armitage A.D."/>
            <person name="Sobczyk M.K."/>
            <person name="Bates H.J."/>
            <person name="Dunwell J.M."/>
            <person name="Nellist C.F."/>
            <person name="Harrison R.J."/>
        </authorList>
    </citation>
    <scope>NUCLEOTIDE SEQUENCE [LARGE SCALE GENOMIC DNA]</scope>
    <source>
        <strain evidence="1 2">NOV-77</strain>
    </source>
</reference>
<evidence type="ECO:0000313" key="1">
    <source>
        <dbReference type="EMBL" id="KAE9362357.1"/>
    </source>
</evidence>
<comment type="caution">
    <text evidence="1">The sequence shown here is derived from an EMBL/GenBank/DDBJ whole genome shotgun (WGS) entry which is preliminary data.</text>
</comment>
<proteinExistence type="predicted"/>
<dbReference type="AlphaFoldDB" id="A0A6G0SNV6"/>
<protein>
    <submittedName>
        <fullName evidence="1">Uncharacterized protein</fullName>
    </submittedName>
</protein>